<dbReference type="AlphaFoldDB" id="A0A5J6V4H7"/>
<dbReference type="Proteomes" id="UP000326546">
    <property type="component" value="Chromosome"/>
</dbReference>
<reference evidence="1 2" key="1">
    <citation type="submission" date="2019-09" db="EMBL/GenBank/DDBJ databases">
        <title>Serinicoccus pratensis sp. nov., isolated from meadow soil.</title>
        <authorList>
            <person name="Zhang W."/>
        </authorList>
    </citation>
    <scope>NUCLEOTIDE SEQUENCE [LARGE SCALE GENOMIC DNA]</scope>
    <source>
        <strain evidence="1 2">W204</strain>
    </source>
</reference>
<gene>
    <name evidence="1" type="ORF">FY030_05280</name>
</gene>
<dbReference type="RefSeq" id="WP_158060592.1">
    <property type="nucleotide sequence ID" value="NZ_CP044427.1"/>
</dbReference>
<evidence type="ECO:0000313" key="2">
    <source>
        <dbReference type="Proteomes" id="UP000326546"/>
    </source>
</evidence>
<organism evidence="1 2">
    <name type="scientific">Ornithinimicrobium pratense</name>
    <dbReference type="NCBI Taxonomy" id="2593973"/>
    <lineage>
        <taxon>Bacteria</taxon>
        <taxon>Bacillati</taxon>
        <taxon>Actinomycetota</taxon>
        <taxon>Actinomycetes</taxon>
        <taxon>Micrococcales</taxon>
        <taxon>Ornithinimicrobiaceae</taxon>
        <taxon>Ornithinimicrobium</taxon>
    </lineage>
</organism>
<keyword evidence="2" id="KW-1185">Reference proteome</keyword>
<accession>A0A5J6V4H7</accession>
<evidence type="ECO:0000313" key="1">
    <source>
        <dbReference type="EMBL" id="QFG68204.1"/>
    </source>
</evidence>
<name>A0A5J6V4H7_9MICO</name>
<sequence>MSDESHADPEIFLVTMEEDRRVSMIEGQPPEAALRSPRTSLFTIFCPATATMRARGYLFTTRRASVNDSFDVAIDAGTLRIVDKEGGALLMAFAPGMWGTFQSAAILEGRYAIRVGATTGSDAGSMKKTLIRVRDLQLRIAEGMHPWRESTRYDTGDCCTDR</sequence>
<dbReference type="KEGG" id="serw:FY030_05280"/>
<protein>
    <submittedName>
        <fullName evidence="1">Uncharacterized protein</fullName>
    </submittedName>
</protein>
<proteinExistence type="predicted"/>
<dbReference type="EMBL" id="CP044427">
    <property type="protein sequence ID" value="QFG68204.1"/>
    <property type="molecule type" value="Genomic_DNA"/>
</dbReference>